<keyword evidence="1" id="KW-1133">Transmembrane helix</keyword>
<name>A0A2N7IJ40_9VIBR</name>
<dbReference type="AlphaFoldDB" id="A0A2N7IJ40"/>
<accession>A0A2N7IJ40</accession>
<evidence type="ECO:0000313" key="2">
    <source>
        <dbReference type="EMBL" id="PML57577.1"/>
    </source>
</evidence>
<feature type="transmembrane region" description="Helical" evidence="1">
    <location>
        <begin position="190"/>
        <end position="210"/>
    </location>
</feature>
<organism evidence="2 3">
    <name type="scientific">Vibrio lentus</name>
    <dbReference type="NCBI Taxonomy" id="136468"/>
    <lineage>
        <taxon>Bacteria</taxon>
        <taxon>Pseudomonadati</taxon>
        <taxon>Pseudomonadota</taxon>
        <taxon>Gammaproteobacteria</taxon>
        <taxon>Vibrionales</taxon>
        <taxon>Vibrionaceae</taxon>
        <taxon>Vibrio</taxon>
    </lineage>
</organism>
<dbReference type="Proteomes" id="UP000235746">
    <property type="component" value="Unassembled WGS sequence"/>
</dbReference>
<sequence>MDFLTNEWVVGIGGGVLSGLIVTLLTRYIFTKRDNREYYRKLDLVNKEILYALRPGISEGAMPNEAILKALIIATSRKYKVNSQDVFQPKQIAEELIKEIMDSSFISFESKSTYCATLSYLVGETKPKSEAEEIEVKRLNKHYQIKQNQQTSMVLGLFTGATSVVVTFMSMNMRVEDGASLVEKVYMTTFPMMLAASAALVSIAGIFAYLRLRKEKNKLEQQT</sequence>
<protein>
    <submittedName>
        <fullName evidence="2">Uncharacterized protein</fullName>
    </submittedName>
</protein>
<proteinExistence type="predicted"/>
<evidence type="ECO:0000256" key="1">
    <source>
        <dbReference type="SAM" id="Phobius"/>
    </source>
</evidence>
<dbReference type="RefSeq" id="WP_133151806.1">
    <property type="nucleotide sequence ID" value="NZ_MCYL01000011.1"/>
</dbReference>
<feature type="transmembrane region" description="Helical" evidence="1">
    <location>
        <begin position="12"/>
        <end position="30"/>
    </location>
</feature>
<keyword evidence="1" id="KW-0472">Membrane</keyword>
<evidence type="ECO:0000313" key="3">
    <source>
        <dbReference type="Proteomes" id="UP000235746"/>
    </source>
</evidence>
<comment type="caution">
    <text evidence="2">The sequence shown here is derived from an EMBL/GenBank/DDBJ whole genome shotgun (WGS) entry which is preliminary data.</text>
</comment>
<gene>
    <name evidence="2" type="ORF">BCT74_19885</name>
</gene>
<feature type="transmembrane region" description="Helical" evidence="1">
    <location>
        <begin position="151"/>
        <end position="170"/>
    </location>
</feature>
<keyword evidence="1" id="KW-0812">Transmembrane</keyword>
<reference evidence="3" key="1">
    <citation type="submission" date="2016-07" db="EMBL/GenBank/DDBJ databases">
        <title>Nontailed viruses are major unrecognized killers of bacteria in the ocean.</title>
        <authorList>
            <person name="Kauffman K."/>
            <person name="Hussain F."/>
            <person name="Yang J."/>
            <person name="Arevalo P."/>
            <person name="Brown J."/>
            <person name="Cutler M."/>
            <person name="Kelly L."/>
            <person name="Polz M.F."/>
        </authorList>
    </citation>
    <scope>NUCLEOTIDE SEQUENCE [LARGE SCALE GENOMIC DNA]</scope>
    <source>
        <strain evidence="3">10N.261.51.B8</strain>
    </source>
</reference>
<dbReference type="EMBL" id="MCYL01000011">
    <property type="protein sequence ID" value="PML57577.1"/>
    <property type="molecule type" value="Genomic_DNA"/>
</dbReference>